<evidence type="ECO:0000313" key="3">
    <source>
        <dbReference type="EMBL" id="RPA63652.1"/>
    </source>
</evidence>
<protein>
    <submittedName>
        <fullName evidence="3">3-deoxy-7-phosphoheptulonate synthase</fullName>
        <ecNumber evidence="3">2.5.1.54</ecNumber>
    </submittedName>
</protein>
<dbReference type="InterPro" id="IPR006218">
    <property type="entry name" value="DAHP1/KDSA"/>
</dbReference>
<dbReference type="SUPFAM" id="SSF51569">
    <property type="entry name" value="Aldolase"/>
    <property type="match status" value="1"/>
</dbReference>
<evidence type="ECO:0000259" key="2">
    <source>
        <dbReference type="Pfam" id="PF00793"/>
    </source>
</evidence>
<dbReference type="Pfam" id="PF00793">
    <property type="entry name" value="DAHP_synth_1"/>
    <property type="match status" value="1"/>
</dbReference>
<dbReference type="RefSeq" id="WP_123779249.1">
    <property type="nucleotide sequence ID" value="NZ_RKMG01000003.1"/>
</dbReference>
<dbReference type="PANTHER" id="PTHR43018">
    <property type="entry name" value="PHOSPHO-2-DEHYDRO-3-DEOXYHEPTONATE ALDOLASE"/>
    <property type="match status" value="1"/>
</dbReference>
<dbReference type="EMBL" id="RKMG01000003">
    <property type="protein sequence ID" value="RPA63652.1"/>
    <property type="molecule type" value="Genomic_DNA"/>
</dbReference>
<dbReference type="NCBIfam" id="NF009239">
    <property type="entry name" value="PRK12595.1"/>
    <property type="match status" value="1"/>
</dbReference>
<dbReference type="NCBIfam" id="TIGR01361">
    <property type="entry name" value="DAHP_synth_Bsub"/>
    <property type="match status" value="1"/>
</dbReference>
<keyword evidence="1 3" id="KW-0808">Transferase</keyword>
<dbReference type="AlphaFoldDB" id="A0A3N4GLD7"/>
<dbReference type="GO" id="GO:0016832">
    <property type="term" value="F:aldehyde-lyase activity"/>
    <property type="evidence" value="ECO:0007669"/>
    <property type="project" value="InterPro"/>
</dbReference>
<gene>
    <name evidence="3" type="primary">aroF</name>
    <name evidence="3" type="ORF">EF384_01655</name>
</gene>
<dbReference type="OrthoDB" id="9780456at2"/>
<name>A0A3N4GLD7_9LACT</name>
<proteinExistence type="predicted"/>
<reference evidence="3 4" key="1">
    <citation type="submission" date="2018-11" db="EMBL/GenBank/DDBJ databases">
        <title>Aerococcus sp. SJQ22, whole genome shotgun sequence.</title>
        <authorList>
            <person name="Sun L."/>
            <person name="Gao X."/>
            <person name="Chen W."/>
            <person name="Huang K."/>
        </authorList>
    </citation>
    <scope>NUCLEOTIDE SEQUENCE [LARGE SCALE GENOMIC DNA]</scope>
    <source>
        <strain evidence="3 4">SJQ22</strain>
    </source>
</reference>
<dbReference type="Gene3D" id="3.20.20.70">
    <property type="entry name" value="Aldolase class I"/>
    <property type="match status" value="1"/>
</dbReference>
<dbReference type="InterPro" id="IPR013785">
    <property type="entry name" value="Aldolase_TIM"/>
</dbReference>
<dbReference type="EC" id="2.5.1.54" evidence="3"/>
<comment type="caution">
    <text evidence="3">The sequence shown here is derived from an EMBL/GenBank/DDBJ whole genome shotgun (WGS) entry which is preliminary data.</text>
</comment>
<dbReference type="NCBIfam" id="NF006421">
    <property type="entry name" value="PRK08673.1"/>
    <property type="match status" value="1"/>
</dbReference>
<dbReference type="GO" id="GO:0003849">
    <property type="term" value="F:3-deoxy-7-phosphoheptulonate synthase activity"/>
    <property type="evidence" value="ECO:0007669"/>
    <property type="project" value="UniProtKB-EC"/>
</dbReference>
<dbReference type="Proteomes" id="UP000273977">
    <property type="component" value="Unassembled WGS sequence"/>
</dbReference>
<dbReference type="GO" id="GO:0009073">
    <property type="term" value="P:aromatic amino acid family biosynthetic process"/>
    <property type="evidence" value="ECO:0007669"/>
    <property type="project" value="InterPro"/>
</dbReference>
<dbReference type="InterPro" id="IPR052899">
    <property type="entry name" value="Class-I_DAHP_synthase"/>
</dbReference>
<organism evidence="3 4">
    <name type="scientific">Aerococcus agrisoli</name>
    <dbReference type="NCBI Taxonomy" id="2487350"/>
    <lineage>
        <taxon>Bacteria</taxon>
        <taxon>Bacillati</taxon>
        <taxon>Bacillota</taxon>
        <taxon>Bacilli</taxon>
        <taxon>Lactobacillales</taxon>
        <taxon>Aerococcaceae</taxon>
        <taxon>Aerococcus</taxon>
    </lineage>
</organism>
<sequence length="315" mass="34081">MTLQVKPIKGANKMTTQTIQETETNATNNEEAILAKISEPYKRASLSYKATPTVVEVGNIKIGAGNFAMIGGPCSIEGLDKLDEVAAAVKDAGANMLRGGAYKPRTSPYAFQGLGEEGLEILERVGAKYDLPVVTEVMAVDQVDLFDGIDMYQIGARNMQNFDLLKVVGKTNKPVLLKRGMAASIEDMLMAAEYILAQGNPNVVLCERGIRTYETATRNTLDLSAIPVLRSKTHLPIVIDPSHAVGKREWVESMAMAAVAAGCDGLIIEIHQNPDEAWSDGRQSLTLDAYKKLTAKVQALHTFLKDLNASDDDLA</sequence>
<evidence type="ECO:0000256" key="1">
    <source>
        <dbReference type="ARBA" id="ARBA00022679"/>
    </source>
</evidence>
<accession>A0A3N4GLD7</accession>
<dbReference type="PANTHER" id="PTHR43018:SF1">
    <property type="entry name" value="PROTEIN AROA(G)"/>
    <property type="match status" value="1"/>
</dbReference>
<evidence type="ECO:0000313" key="4">
    <source>
        <dbReference type="Proteomes" id="UP000273977"/>
    </source>
</evidence>
<keyword evidence="4" id="KW-1185">Reference proteome</keyword>
<dbReference type="InterPro" id="IPR006268">
    <property type="entry name" value="DAHP_syn_2"/>
</dbReference>
<feature type="domain" description="DAHP synthetase I/KDSA" evidence="2">
    <location>
        <begin position="59"/>
        <end position="302"/>
    </location>
</feature>